<dbReference type="PANTHER" id="PTHR33359">
    <property type="entry name" value="MOLYBDOPTERIN SYNTHASE SULFUR CARRIER SUBUNIT"/>
    <property type="match status" value="1"/>
</dbReference>
<dbReference type="InterPro" id="IPR044672">
    <property type="entry name" value="MOCS2A"/>
</dbReference>
<keyword evidence="5" id="KW-1185">Reference proteome</keyword>
<dbReference type="PANTHER" id="PTHR33359:SF1">
    <property type="entry name" value="MOLYBDOPTERIN SYNTHASE SULFUR CARRIER SUBUNIT"/>
    <property type="match status" value="1"/>
</dbReference>
<evidence type="ECO:0000313" key="4">
    <source>
        <dbReference type="EMBL" id="MRG61150.1"/>
    </source>
</evidence>
<dbReference type="Proteomes" id="UP000431080">
    <property type="component" value="Unassembled WGS sequence"/>
</dbReference>
<evidence type="ECO:0000256" key="2">
    <source>
        <dbReference type="ARBA" id="ARBA00024200"/>
    </source>
</evidence>
<dbReference type="EMBL" id="WJIF01000010">
    <property type="protein sequence ID" value="MRG61150.1"/>
    <property type="molecule type" value="Genomic_DNA"/>
</dbReference>
<dbReference type="GO" id="GO:0000166">
    <property type="term" value="F:nucleotide binding"/>
    <property type="evidence" value="ECO:0007669"/>
    <property type="project" value="UniProtKB-KW"/>
</dbReference>
<proteinExistence type="inferred from homology"/>
<comment type="similarity">
    <text evidence="2">Belongs to the MoaD family.</text>
</comment>
<dbReference type="Pfam" id="PF02597">
    <property type="entry name" value="ThiS"/>
    <property type="match status" value="1"/>
</dbReference>
<keyword evidence="1" id="KW-0547">Nucleotide-binding</keyword>
<dbReference type="Gene3D" id="3.10.20.30">
    <property type="match status" value="1"/>
</dbReference>
<reference evidence="4 5" key="1">
    <citation type="submission" date="2019-10" db="EMBL/GenBank/DDBJ databases">
        <authorList>
            <person name="Nie G."/>
            <person name="Ming H."/>
            <person name="Yi B."/>
        </authorList>
    </citation>
    <scope>NUCLEOTIDE SEQUENCE [LARGE SCALE GENOMIC DNA]</scope>
    <source>
        <strain evidence="4 5">CFH 90414</strain>
    </source>
</reference>
<organism evidence="4 5">
    <name type="scientific">Agromyces agglutinans</name>
    <dbReference type="NCBI Taxonomy" id="2662258"/>
    <lineage>
        <taxon>Bacteria</taxon>
        <taxon>Bacillati</taxon>
        <taxon>Actinomycetota</taxon>
        <taxon>Actinomycetes</taxon>
        <taxon>Micrococcales</taxon>
        <taxon>Microbacteriaceae</taxon>
        <taxon>Agromyces</taxon>
    </lineage>
</organism>
<evidence type="ECO:0000256" key="1">
    <source>
        <dbReference type="ARBA" id="ARBA00022741"/>
    </source>
</evidence>
<dbReference type="CDD" id="cd00754">
    <property type="entry name" value="Ubl_MoaD"/>
    <property type="match status" value="1"/>
</dbReference>
<evidence type="ECO:0000313" key="5">
    <source>
        <dbReference type="Proteomes" id="UP000431080"/>
    </source>
</evidence>
<protein>
    <recommendedName>
        <fullName evidence="3">Molybdopterin synthase sulfur carrier subunit</fullName>
    </recommendedName>
</protein>
<dbReference type="InterPro" id="IPR003749">
    <property type="entry name" value="ThiS/MoaD-like"/>
</dbReference>
<dbReference type="InterPro" id="IPR012675">
    <property type="entry name" value="Beta-grasp_dom_sf"/>
</dbReference>
<comment type="caution">
    <text evidence="4">The sequence shown here is derived from an EMBL/GenBank/DDBJ whole genome shotgun (WGS) entry which is preliminary data.</text>
</comment>
<dbReference type="RefSeq" id="WP_153685579.1">
    <property type="nucleotide sequence ID" value="NZ_WJIF01000010.1"/>
</dbReference>
<dbReference type="AlphaFoldDB" id="A0A6I2FEN2"/>
<name>A0A6I2FEN2_9MICO</name>
<dbReference type="GO" id="GO:1990133">
    <property type="term" value="C:molybdopterin adenylyltransferase complex"/>
    <property type="evidence" value="ECO:0007669"/>
    <property type="project" value="TreeGrafter"/>
</dbReference>
<evidence type="ECO:0000256" key="3">
    <source>
        <dbReference type="ARBA" id="ARBA00024247"/>
    </source>
</evidence>
<sequence>MATVRYFAGAAEAAGRDEERLGASDLGALRAAMLAAHGDALARVLGRCSILVNGRRVDDDAAPIRHDDTVDILPPFAGG</sequence>
<dbReference type="GO" id="GO:0006777">
    <property type="term" value="P:Mo-molybdopterin cofactor biosynthetic process"/>
    <property type="evidence" value="ECO:0007669"/>
    <property type="project" value="InterPro"/>
</dbReference>
<gene>
    <name evidence="4" type="ORF">GE115_14945</name>
</gene>
<dbReference type="SUPFAM" id="SSF54285">
    <property type="entry name" value="MoaD/ThiS"/>
    <property type="match status" value="1"/>
</dbReference>
<accession>A0A6I2FEN2</accession>
<dbReference type="InterPro" id="IPR016155">
    <property type="entry name" value="Mopterin_synth/thiamin_S_b"/>
</dbReference>